<dbReference type="EMBL" id="KZ293495">
    <property type="protein sequence ID" value="PBK59894.1"/>
    <property type="molecule type" value="Genomic_DNA"/>
</dbReference>
<keyword evidence="2" id="KW-1185">Reference proteome</keyword>
<dbReference type="Proteomes" id="UP000218334">
    <property type="component" value="Unassembled WGS sequence"/>
</dbReference>
<name>A0A2H3AT32_9AGAR</name>
<evidence type="ECO:0008006" key="3">
    <source>
        <dbReference type="Google" id="ProtNLM"/>
    </source>
</evidence>
<gene>
    <name evidence="1" type="ORF">ARMSODRAFT_767434</name>
</gene>
<sequence length="138" mass="15710">MGYKETRAYSIQKWRGGPLSLLSGLFVYYLRDSPTTFHSCPVDGCTSQFPGDAIRTHLRDEHPGITTQPSLQCKECIPEAPPIIAKNYANHFLDRHSRRSILCAYCLTSQSRVKNLPRHLLNHCSGLRHYLKKRRAAA</sequence>
<evidence type="ECO:0000313" key="1">
    <source>
        <dbReference type="EMBL" id="PBK59894.1"/>
    </source>
</evidence>
<dbReference type="AlphaFoldDB" id="A0A2H3AT32"/>
<organism evidence="1 2">
    <name type="scientific">Armillaria solidipes</name>
    <dbReference type="NCBI Taxonomy" id="1076256"/>
    <lineage>
        <taxon>Eukaryota</taxon>
        <taxon>Fungi</taxon>
        <taxon>Dikarya</taxon>
        <taxon>Basidiomycota</taxon>
        <taxon>Agaricomycotina</taxon>
        <taxon>Agaricomycetes</taxon>
        <taxon>Agaricomycetidae</taxon>
        <taxon>Agaricales</taxon>
        <taxon>Marasmiineae</taxon>
        <taxon>Physalacriaceae</taxon>
        <taxon>Armillaria</taxon>
    </lineage>
</organism>
<proteinExistence type="predicted"/>
<accession>A0A2H3AT32</accession>
<evidence type="ECO:0000313" key="2">
    <source>
        <dbReference type="Proteomes" id="UP000218334"/>
    </source>
</evidence>
<protein>
    <recommendedName>
        <fullName evidence="3">C2H2-type domain-containing protein</fullName>
    </recommendedName>
</protein>
<reference evidence="2" key="1">
    <citation type="journal article" date="2017" name="Nat. Ecol. Evol.">
        <title>Genome expansion and lineage-specific genetic innovations in the forest pathogenic fungi Armillaria.</title>
        <authorList>
            <person name="Sipos G."/>
            <person name="Prasanna A.N."/>
            <person name="Walter M.C."/>
            <person name="O'Connor E."/>
            <person name="Balint B."/>
            <person name="Krizsan K."/>
            <person name="Kiss B."/>
            <person name="Hess J."/>
            <person name="Varga T."/>
            <person name="Slot J."/>
            <person name="Riley R."/>
            <person name="Boka B."/>
            <person name="Rigling D."/>
            <person name="Barry K."/>
            <person name="Lee J."/>
            <person name="Mihaltcheva S."/>
            <person name="LaButti K."/>
            <person name="Lipzen A."/>
            <person name="Waldron R."/>
            <person name="Moloney N.M."/>
            <person name="Sperisen C."/>
            <person name="Kredics L."/>
            <person name="Vagvoelgyi C."/>
            <person name="Patrignani A."/>
            <person name="Fitzpatrick D."/>
            <person name="Nagy I."/>
            <person name="Doyle S."/>
            <person name="Anderson J.B."/>
            <person name="Grigoriev I.V."/>
            <person name="Gueldener U."/>
            <person name="Muensterkoetter M."/>
            <person name="Nagy L.G."/>
        </authorList>
    </citation>
    <scope>NUCLEOTIDE SEQUENCE [LARGE SCALE GENOMIC DNA]</scope>
    <source>
        <strain evidence="2">28-4</strain>
    </source>
</reference>